<protein>
    <submittedName>
        <fullName evidence="2">Uncharacterized protein</fullName>
    </submittedName>
</protein>
<gene>
    <name evidence="2" type="ORF">PXEA_LOCUS33057</name>
</gene>
<dbReference type="AlphaFoldDB" id="A0A448XLN7"/>
<feature type="coiled-coil region" evidence="1">
    <location>
        <begin position="74"/>
        <end position="122"/>
    </location>
</feature>
<keyword evidence="3" id="KW-1185">Reference proteome</keyword>
<dbReference type="EMBL" id="CAAALY010261942">
    <property type="protein sequence ID" value="VEL39617.1"/>
    <property type="molecule type" value="Genomic_DNA"/>
</dbReference>
<proteinExistence type="predicted"/>
<dbReference type="SUPFAM" id="SSF57997">
    <property type="entry name" value="Tropomyosin"/>
    <property type="match status" value="1"/>
</dbReference>
<reference evidence="2" key="1">
    <citation type="submission" date="2018-11" db="EMBL/GenBank/DDBJ databases">
        <authorList>
            <consortium name="Pathogen Informatics"/>
        </authorList>
    </citation>
    <scope>NUCLEOTIDE SEQUENCE</scope>
</reference>
<evidence type="ECO:0000313" key="3">
    <source>
        <dbReference type="Proteomes" id="UP000784294"/>
    </source>
</evidence>
<dbReference type="Proteomes" id="UP000784294">
    <property type="component" value="Unassembled WGS sequence"/>
</dbReference>
<accession>A0A448XLN7</accession>
<dbReference type="OrthoDB" id="10632793at2759"/>
<evidence type="ECO:0000256" key="1">
    <source>
        <dbReference type="SAM" id="Coils"/>
    </source>
</evidence>
<keyword evidence="1" id="KW-0175">Coiled coil</keyword>
<sequence length="164" mass="19415">MVVDLCEYVLGTPPCDPDESFPSFRSSSDRHRQSRPPCLTIIRHMFHLLQMKRQTGVIETEQLHPFLMTDLAMLPHVERRIEAAQRTVDEVEARLTSLLTEQRQIEANLERCRQEEKEYQERIQDDQHGLEKMQSKQSQLLKKVMDHKYCRPIVWHCFLGSAER</sequence>
<evidence type="ECO:0000313" key="2">
    <source>
        <dbReference type="EMBL" id="VEL39617.1"/>
    </source>
</evidence>
<comment type="caution">
    <text evidence="2">The sequence shown here is derived from an EMBL/GenBank/DDBJ whole genome shotgun (WGS) entry which is preliminary data.</text>
</comment>
<name>A0A448XLN7_9PLAT</name>
<organism evidence="2 3">
    <name type="scientific">Protopolystoma xenopodis</name>
    <dbReference type="NCBI Taxonomy" id="117903"/>
    <lineage>
        <taxon>Eukaryota</taxon>
        <taxon>Metazoa</taxon>
        <taxon>Spiralia</taxon>
        <taxon>Lophotrochozoa</taxon>
        <taxon>Platyhelminthes</taxon>
        <taxon>Monogenea</taxon>
        <taxon>Polyopisthocotylea</taxon>
        <taxon>Polystomatidea</taxon>
        <taxon>Polystomatidae</taxon>
        <taxon>Protopolystoma</taxon>
    </lineage>
</organism>